<dbReference type="PANTHER" id="PTHR33729:SF2">
    <property type="entry name" value="METHYL-CPG BINDING DOMAIN CONTAINING PROTEIN, EXPRESSED"/>
    <property type="match status" value="1"/>
</dbReference>
<evidence type="ECO:0000256" key="5">
    <source>
        <dbReference type="ARBA" id="ARBA00023242"/>
    </source>
</evidence>
<dbReference type="GO" id="GO:0005634">
    <property type="term" value="C:nucleus"/>
    <property type="evidence" value="ECO:0007669"/>
    <property type="project" value="UniProtKB-SubCell"/>
</dbReference>
<name>A0A0Q3P9T7_BRADI</name>
<dbReference type="Gene3D" id="3.30.890.10">
    <property type="entry name" value="Methyl-cpg-binding Protein 2, Chain A"/>
    <property type="match status" value="1"/>
</dbReference>
<evidence type="ECO:0000256" key="4">
    <source>
        <dbReference type="ARBA" id="ARBA00023163"/>
    </source>
</evidence>
<comment type="subcellular location">
    <subcellularLocation>
        <location evidence="1">Nucleus</location>
    </subcellularLocation>
</comment>
<dbReference type="Pfam" id="PF01429">
    <property type="entry name" value="MBD"/>
    <property type="match status" value="1"/>
</dbReference>
<evidence type="ECO:0000256" key="1">
    <source>
        <dbReference type="ARBA" id="ARBA00004123"/>
    </source>
</evidence>
<evidence type="ECO:0000313" key="10">
    <source>
        <dbReference type="Proteomes" id="UP000008810"/>
    </source>
</evidence>
<evidence type="ECO:0000256" key="6">
    <source>
        <dbReference type="SAM" id="MobiDB-lite"/>
    </source>
</evidence>
<feature type="compositionally biased region" description="Basic and acidic residues" evidence="6">
    <location>
        <begin position="85"/>
        <end position="99"/>
    </location>
</feature>
<keyword evidence="2" id="KW-0805">Transcription regulation</keyword>
<dbReference type="InterPro" id="IPR039622">
    <property type="entry name" value="MBD10/11"/>
</dbReference>
<dbReference type="Gramene" id="KQJ85737">
    <property type="protein sequence ID" value="KQJ85737"/>
    <property type="gene ID" value="BRADI_4g01325v3"/>
</dbReference>
<dbReference type="GO" id="GO:0003677">
    <property type="term" value="F:DNA binding"/>
    <property type="evidence" value="ECO:0007669"/>
    <property type="project" value="UniProtKB-KW"/>
</dbReference>
<dbReference type="EnsemblPlants" id="KQJ85737">
    <property type="protein sequence ID" value="KQJ85737"/>
    <property type="gene ID" value="BRADI_4g01325v3"/>
</dbReference>
<dbReference type="SUPFAM" id="SSF54171">
    <property type="entry name" value="DNA-binding domain"/>
    <property type="match status" value="1"/>
</dbReference>
<keyword evidence="3" id="KW-0238">DNA-binding</keyword>
<reference evidence="9" key="3">
    <citation type="submission" date="2018-08" db="UniProtKB">
        <authorList>
            <consortium name="EnsemblPlants"/>
        </authorList>
    </citation>
    <scope>IDENTIFICATION</scope>
    <source>
        <strain evidence="9">cv. Bd21</strain>
    </source>
</reference>
<proteinExistence type="predicted"/>
<accession>A0A0Q3P9T7</accession>
<dbReference type="Proteomes" id="UP000008810">
    <property type="component" value="Chromosome 4"/>
</dbReference>
<evidence type="ECO:0000259" key="7">
    <source>
        <dbReference type="PROSITE" id="PS50982"/>
    </source>
</evidence>
<dbReference type="PROSITE" id="PS50982">
    <property type="entry name" value="MBD"/>
    <property type="match status" value="1"/>
</dbReference>
<dbReference type="OrthoDB" id="1435582at2759"/>
<feature type="domain" description="MBD" evidence="7">
    <location>
        <begin position="9"/>
        <end position="76"/>
    </location>
</feature>
<protein>
    <recommendedName>
        <fullName evidence="7">MBD domain-containing protein</fullName>
    </recommendedName>
</protein>
<feature type="compositionally biased region" description="Low complexity" evidence="6">
    <location>
        <begin position="209"/>
        <end position="230"/>
    </location>
</feature>
<evidence type="ECO:0000313" key="8">
    <source>
        <dbReference type="EMBL" id="KQJ85737.1"/>
    </source>
</evidence>
<organism evidence="8">
    <name type="scientific">Brachypodium distachyon</name>
    <name type="common">Purple false brome</name>
    <name type="synonym">Trachynia distachya</name>
    <dbReference type="NCBI Taxonomy" id="15368"/>
    <lineage>
        <taxon>Eukaryota</taxon>
        <taxon>Viridiplantae</taxon>
        <taxon>Streptophyta</taxon>
        <taxon>Embryophyta</taxon>
        <taxon>Tracheophyta</taxon>
        <taxon>Spermatophyta</taxon>
        <taxon>Magnoliopsida</taxon>
        <taxon>Liliopsida</taxon>
        <taxon>Poales</taxon>
        <taxon>Poaceae</taxon>
        <taxon>BOP clade</taxon>
        <taxon>Pooideae</taxon>
        <taxon>Stipodae</taxon>
        <taxon>Brachypodieae</taxon>
        <taxon>Brachypodium</taxon>
    </lineage>
</organism>
<dbReference type="EMBL" id="CM000883">
    <property type="protein sequence ID" value="KQJ85737.1"/>
    <property type="molecule type" value="Genomic_DNA"/>
</dbReference>
<dbReference type="InterPro" id="IPR001739">
    <property type="entry name" value="Methyl_CpG_DNA-bd"/>
</dbReference>
<keyword evidence="5" id="KW-0539">Nucleus</keyword>
<feature type="compositionally biased region" description="Low complexity" evidence="6">
    <location>
        <begin position="171"/>
        <end position="183"/>
    </location>
</feature>
<dbReference type="InParanoid" id="A0A0Q3P9T7"/>
<evidence type="ECO:0000313" key="9">
    <source>
        <dbReference type="EnsemblPlants" id="KQJ85737"/>
    </source>
</evidence>
<feature type="compositionally biased region" description="Basic and acidic residues" evidence="6">
    <location>
        <begin position="161"/>
        <end position="170"/>
    </location>
</feature>
<dbReference type="AlphaFoldDB" id="A0A0Q3P9T7"/>
<sequence>MAPTGVEQQQEVVTVDMPTPEGWAKKFTLERAGRYEVIFVSPTGVEIKNKSQLNQYLKANPGGPASSEFDWGTGETPRRSSLISEKVKVFDSPEGEKIPKRSRKGKQEKKEEAETEEGKAAETGKEAPEADKEAPEAEAGKEGSYLEMKPVEEVKTAPSEDAGKTEDSAVKVDVPAPDAVLALAEEKKAAAKQAENDGKEELAPPTENSLATAAPEAKAEAAAPVESSAPVDGQPAAAVNNGQMSPG</sequence>
<feature type="non-terminal residue" evidence="8">
    <location>
        <position position="247"/>
    </location>
</feature>
<dbReference type="STRING" id="15368.A0A0Q3P9T7"/>
<feature type="compositionally biased region" description="Basic and acidic residues" evidence="6">
    <location>
        <begin position="184"/>
        <end position="202"/>
    </location>
</feature>
<evidence type="ECO:0000256" key="2">
    <source>
        <dbReference type="ARBA" id="ARBA00023015"/>
    </source>
</evidence>
<reference evidence="8" key="2">
    <citation type="submission" date="2017-06" db="EMBL/GenBank/DDBJ databases">
        <title>WGS assembly of Brachypodium distachyon.</title>
        <authorList>
            <consortium name="The International Brachypodium Initiative"/>
            <person name="Lucas S."/>
            <person name="Harmon-Smith M."/>
            <person name="Lail K."/>
            <person name="Tice H."/>
            <person name="Grimwood J."/>
            <person name="Bruce D."/>
            <person name="Barry K."/>
            <person name="Shu S."/>
            <person name="Lindquist E."/>
            <person name="Wang M."/>
            <person name="Pitluck S."/>
            <person name="Vogel J.P."/>
            <person name="Garvin D.F."/>
            <person name="Mockler T.C."/>
            <person name="Schmutz J."/>
            <person name="Rokhsar D."/>
            <person name="Bevan M.W."/>
        </authorList>
    </citation>
    <scope>NUCLEOTIDE SEQUENCE</scope>
    <source>
        <strain evidence="8">Bd21</strain>
    </source>
</reference>
<keyword evidence="10" id="KW-1185">Reference proteome</keyword>
<dbReference type="InterPro" id="IPR016177">
    <property type="entry name" value="DNA-bd_dom_sf"/>
</dbReference>
<dbReference type="PANTHER" id="PTHR33729">
    <property type="entry name" value="METHYL-CPG BINDING DOMAIN CONTAINING PROTEIN, EXPRESSED"/>
    <property type="match status" value="1"/>
</dbReference>
<feature type="region of interest" description="Disordered" evidence="6">
    <location>
        <begin position="58"/>
        <end position="247"/>
    </location>
</feature>
<evidence type="ECO:0000256" key="3">
    <source>
        <dbReference type="ARBA" id="ARBA00023125"/>
    </source>
</evidence>
<feature type="compositionally biased region" description="Basic and acidic residues" evidence="6">
    <location>
        <begin position="108"/>
        <end position="141"/>
    </location>
</feature>
<reference evidence="8 9" key="1">
    <citation type="journal article" date="2010" name="Nature">
        <title>Genome sequencing and analysis of the model grass Brachypodium distachyon.</title>
        <authorList>
            <consortium name="International Brachypodium Initiative"/>
        </authorList>
    </citation>
    <scope>NUCLEOTIDE SEQUENCE [LARGE SCALE GENOMIC DNA]</scope>
    <source>
        <strain evidence="8 9">Bd21</strain>
    </source>
</reference>
<gene>
    <name evidence="8" type="ORF">BRADI_4g01325v3</name>
</gene>
<keyword evidence="4" id="KW-0804">Transcription</keyword>